<dbReference type="Gene3D" id="3.10.450.40">
    <property type="match status" value="1"/>
</dbReference>
<proteinExistence type="predicted"/>
<evidence type="ECO:0000313" key="3">
    <source>
        <dbReference type="Proteomes" id="UP001500051"/>
    </source>
</evidence>
<dbReference type="RefSeq" id="WP_344811924.1">
    <property type="nucleotide sequence ID" value="NZ_BAAAYX010000004.1"/>
</dbReference>
<feature type="domain" description="IraD/Gp25-like" evidence="1">
    <location>
        <begin position="28"/>
        <end position="114"/>
    </location>
</feature>
<sequence length="184" mass="19554">MDEVDFIGAGWSYPLGADPTGRVALVTREREIEQSIRLILGTSIGERPMRPDFGCRIHDHVFGPANSATAGQIAYDVREALERWEPRIDVNDVVVSFDRISDGRVHIDIGYSARGLNDPRNLVFPFYVIPDEGDGGRPVLGPTRLGPGAAALGSSGPVLAGSALYPSATPSSWSASVPAPTGGQ</sequence>
<reference evidence="3" key="1">
    <citation type="journal article" date="2019" name="Int. J. Syst. Evol. Microbiol.">
        <title>The Global Catalogue of Microorganisms (GCM) 10K type strain sequencing project: providing services to taxonomists for standard genome sequencing and annotation.</title>
        <authorList>
            <consortium name="The Broad Institute Genomics Platform"/>
            <consortium name="The Broad Institute Genome Sequencing Center for Infectious Disease"/>
            <person name="Wu L."/>
            <person name="Ma J."/>
        </authorList>
    </citation>
    <scope>NUCLEOTIDE SEQUENCE [LARGE SCALE GENOMIC DNA]</scope>
    <source>
        <strain evidence="3">JCM 16548</strain>
    </source>
</reference>
<dbReference type="Proteomes" id="UP001500051">
    <property type="component" value="Unassembled WGS sequence"/>
</dbReference>
<keyword evidence="3" id="KW-1185">Reference proteome</keyword>
<dbReference type="InterPro" id="IPR007048">
    <property type="entry name" value="IraD/Gp25-like"/>
</dbReference>
<comment type="caution">
    <text evidence="2">The sequence shown here is derived from an EMBL/GenBank/DDBJ whole genome shotgun (WGS) entry which is preliminary data.</text>
</comment>
<evidence type="ECO:0000259" key="1">
    <source>
        <dbReference type="Pfam" id="PF04965"/>
    </source>
</evidence>
<organism evidence="2 3">
    <name type="scientific">Microlunatus aurantiacus</name>
    <dbReference type="NCBI Taxonomy" id="446786"/>
    <lineage>
        <taxon>Bacteria</taxon>
        <taxon>Bacillati</taxon>
        <taxon>Actinomycetota</taxon>
        <taxon>Actinomycetes</taxon>
        <taxon>Propionibacteriales</taxon>
        <taxon>Propionibacteriaceae</taxon>
        <taxon>Microlunatus</taxon>
    </lineage>
</organism>
<name>A0ABP7DBS1_9ACTN</name>
<gene>
    <name evidence="2" type="ORF">GCM10022204_17320</name>
</gene>
<protein>
    <recommendedName>
        <fullName evidence="1">IraD/Gp25-like domain-containing protein</fullName>
    </recommendedName>
</protein>
<dbReference type="EMBL" id="BAAAYX010000004">
    <property type="protein sequence ID" value="GAA3701068.1"/>
    <property type="molecule type" value="Genomic_DNA"/>
</dbReference>
<accession>A0ABP7DBS1</accession>
<evidence type="ECO:0000313" key="2">
    <source>
        <dbReference type="EMBL" id="GAA3701068.1"/>
    </source>
</evidence>
<dbReference type="SUPFAM" id="SSF160719">
    <property type="entry name" value="gpW/gp25-like"/>
    <property type="match status" value="1"/>
</dbReference>
<dbReference type="Pfam" id="PF04965">
    <property type="entry name" value="GPW_gp25"/>
    <property type="match status" value="1"/>
</dbReference>